<dbReference type="GO" id="GO:0003723">
    <property type="term" value="F:RNA binding"/>
    <property type="evidence" value="ECO:0007669"/>
    <property type="project" value="UniProtKB-UniRule"/>
</dbReference>
<feature type="region of interest" description="Disordered" evidence="3">
    <location>
        <begin position="277"/>
        <end position="302"/>
    </location>
</feature>
<dbReference type="Pfam" id="PF00076">
    <property type="entry name" value="RRM_1"/>
    <property type="match status" value="1"/>
</dbReference>
<feature type="region of interest" description="Disordered" evidence="3">
    <location>
        <begin position="195"/>
        <end position="217"/>
    </location>
</feature>
<dbReference type="Gene3D" id="3.30.70.330">
    <property type="match status" value="2"/>
</dbReference>
<comment type="caution">
    <text evidence="4">The sequence shown here is derived from an EMBL/GenBank/DDBJ whole genome shotgun (WGS) entry which is preliminary data.</text>
</comment>
<dbReference type="GO" id="GO:0000785">
    <property type="term" value="C:chromatin"/>
    <property type="evidence" value="ECO:0007669"/>
    <property type="project" value="TreeGrafter"/>
</dbReference>
<reference evidence="4" key="1">
    <citation type="submission" date="2020-04" db="EMBL/GenBank/DDBJ databases">
        <authorList>
            <person name="Alioto T."/>
            <person name="Alioto T."/>
            <person name="Gomez Garrido J."/>
        </authorList>
    </citation>
    <scope>NUCLEOTIDE SEQUENCE</scope>
    <source>
        <strain evidence="4">A484AB</strain>
    </source>
</reference>
<dbReference type="InterPro" id="IPR000504">
    <property type="entry name" value="RRM_dom"/>
</dbReference>
<keyword evidence="2" id="KW-0539">Nucleus</keyword>
<dbReference type="AlphaFoldDB" id="A0A7D9IQH4"/>
<evidence type="ECO:0000313" key="5">
    <source>
        <dbReference type="Proteomes" id="UP001152795"/>
    </source>
</evidence>
<dbReference type="InterPro" id="IPR035979">
    <property type="entry name" value="RBD_domain_sf"/>
</dbReference>
<dbReference type="GO" id="GO:0010468">
    <property type="term" value="P:regulation of gene expression"/>
    <property type="evidence" value="ECO:0007669"/>
    <property type="project" value="TreeGrafter"/>
</dbReference>
<accession>A0A7D9IQH4</accession>
<gene>
    <name evidence="4" type="ORF">PACLA_8A004088</name>
</gene>
<dbReference type="Proteomes" id="UP001152795">
    <property type="component" value="Unassembled WGS sequence"/>
</dbReference>
<dbReference type="PANTHER" id="PTHR48033">
    <property type="entry name" value="RNA-BINDING (RRM/RBD/RNP MOTIFS) FAMILY PROTEIN"/>
    <property type="match status" value="1"/>
</dbReference>
<evidence type="ECO:0000256" key="1">
    <source>
        <dbReference type="ARBA" id="ARBA00004123"/>
    </source>
</evidence>
<dbReference type="SMART" id="SM00360">
    <property type="entry name" value="RRM"/>
    <property type="match status" value="2"/>
</dbReference>
<evidence type="ECO:0000256" key="2">
    <source>
        <dbReference type="ARBA" id="ARBA00023242"/>
    </source>
</evidence>
<dbReference type="InterPro" id="IPR012677">
    <property type="entry name" value="Nucleotide-bd_a/b_plait_sf"/>
</dbReference>
<dbReference type="GO" id="GO:0005654">
    <property type="term" value="C:nucleoplasm"/>
    <property type="evidence" value="ECO:0007669"/>
    <property type="project" value="TreeGrafter"/>
</dbReference>
<sequence>MGEKLEDRELNALCKLFIGGLPRVITDEDLEIYFLKFTPDESLNDCIVIKNKEDKQSRGFGFVTYNRLADADNCLASGPHNIGGKDVEVKHAIPRDEKLPANHIRTNKIFVGGLTKETTEEDISEAVQNHVLACGKSLNAEVTKVEIIKTKKEDGVDPPVSRGFAFLDMATNADADKVVIVKHFKINGKQVELKKAAPKGGAGSGRGGGRGGGGRGSGQFGGVSGGWGAGAYNGGLYNAVGFGFSGGYGYGDGAGYGGYRGGYSGGYGDSSGMFGQYSQQSSGFGPSHGGRTRGRGRGNAPY</sequence>
<evidence type="ECO:0000313" key="4">
    <source>
        <dbReference type="EMBL" id="CAB4010829.1"/>
    </source>
</evidence>
<feature type="compositionally biased region" description="Gly residues" evidence="3">
    <location>
        <begin position="200"/>
        <end position="217"/>
    </location>
</feature>
<organism evidence="4 5">
    <name type="scientific">Paramuricea clavata</name>
    <name type="common">Red gorgonian</name>
    <name type="synonym">Violescent sea-whip</name>
    <dbReference type="NCBI Taxonomy" id="317549"/>
    <lineage>
        <taxon>Eukaryota</taxon>
        <taxon>Metazoa</taxon>
        <taxon>Cnidaria</taxon>
        <taxon>Anthozoa</taxon>
        <taxon>Octocorallia</taxon>
        <taxon>Malacalcyonacea</taxon>
        <taxon>Plexauridae</taxon>
        <taxon>Paramuricea</taxon>
    </lineage>
</organism>
<dbReference type="SUPFAM" id="SSF54928">
    <property type="entry name" value="RNA-binding domain, RBD"/>
    <property type="match status" value="2"/>
</dbReference>
<dbReference type="PANTHER" id="PTHR48033:SF10">
    <property type="entry name" value="RNA-BINDING PROTEIN SQUID"/>
    <property type="match status" value="1"/>
</dbReference>
<dbReference type="EMBL" id="CACRXK020006920">
    <property type="protein sequence ID" value="CAB4010829.1"/>
    <property type="molecule type" value="Genomic_DNA"/>
</dbReference>
<dbReference type="OrthoDB" id="1875751at2759"/>
<dbReference type="PROSITE" id="PS50102">
    <property type="entry name" value="RRM"/>
    <property type="match status" value="2"/>
</dbReference>
<name>A0A7D9IQH4_PARCT</name>
<protein>
    <submittedName>
        <fullName evidence="4">Heterogeneous nuclear ribonucleo A0-like</fullName>
    </submittedName>
</protein>
<proteinExistence type="predicted"/>
<comment type="subcellular location">
    <subcellularLocation>
        <location evidence="1">Nucleus</location>
    </subcellularLocation>
</comment>
<keyword evidence="5" id="KW-1185">Reference proteome</keyword>
<evidence type="ECO:0000256" key="3">
    <source>
        <dbReference type="SAM" id="MobiDB-lite"/>
    </source>
</evidence>